<dbReference type="GO" id="GO:0005789">
    <property type="term" value="C:endoplasmic reticulum membrane"/>
    <property type="evidence" value="ECO:0007669"/>
    <property type="project" value="TreeGrafter"/>
</dbReference>
<sequence>MADFMKSLWDSVFTPGPTPPLLLATNASFAALQAVLFALLIATYSVHFVVLGILCGALWWAINWFVAELRAAEELKRRNEREGETPRPADTGKDINEARREEPDRAISERDDDAEDEDGVDTETEGEEVESKASLLDPALVHDRSSDTAESPSMGSSGHLLPRPASSAASEASGVHVEGSSGDESGMRKRGSEMEMSGMTDSEWEKVSDAGGHESTS</sequence>
<organism evidence="3 4">
    <name type="scientific">Rhizodiscina lignyota</name>
    <dbReference type="NCBI Taxonomy" id="1504668"/>
    <lineage>
        <taxon>Eukaryota</taxon>
        <taxon>Fungi</taxon>
        <taxon>Dikarya</taxon>
        <taxon>Ascomycota</taxon>
        <taxon>Pezizomycotina</taxon>
        <taxon>Dothideomycetes</taxon>
        <taxon>Pleosporomycetidae</taxon>
        <taxon>Aulographales</taxon>
        <taxon>Rhizodiscinaceae</taxon>
        <taxon>Rhizodiscina</taxon>
    </lineage>
</organism>
<dbReference type="Proteomes" id="UP000799772">
    <property type="component" value="Unassembled WGS sequence"/>
</dbReference>
<feature type="compositionally biased region" description="Acidic residues" evidence="1">
    <location>
        <begin position="110"/>
        <end position="128"/>
    </location>
</feature>
<feature type="transmembrane region" description="Helical" evidence="2">
    <location>
        <begin position="21"/>
        <end position="42"/>
    </location>
</feature>
<dbReference type="InterPro" id="IPR013945">
    <property type="entry name" value="Pkr1"/>
</dbReference>
<feature type="compositionally biased region" description="Basic and acidic residues" evidence="1">
    <location>
        <begin position="203"/>
        <end position="217"/>
    </location>
</feature>
<evidence type="ECO:0000256" key="1">
    <source>
        <dbReference type="SAM" id="MobiDB-lite"/>
    </source>
</evidence>
<dbReference type="PANTHER" id="PTHR28251:SF1">
    <property type="entry name" value="V-TYPE ATPASE ASSEMBLY FACTOR PKR1"/>
    <property type="match status" value="1"/>
</dbReference>
<dbReference type="EMBL" id="ML978142">
    <property type="protein sequence ID" value="KAF2092797.1"/>
    <property type="molecule type" value="Genomic_DNA"/>
</dbReference>
<feature type="region of interest" description="Disordered" evidence="1">
    <location>
        <begin position="76"/>
        <end position="217"/>
    </location>
</feature>
<keyword evidence="4" id="KW-1185">Reference proteome</keyword>
<dbReference type="GO" id="GO:0070072">
    <property type="term" value="P:vacuolar proton-transporting V-type ATPase complex assembly"/>
    <property type="evidence" value="ECO:0007669"/>
    <property type="project" value="InterPro"/>
</dbReference>
<dbReference type="OrthoDB" id="9626941at2759"/>
<evidence type="ECO:0000256" key="2">
    <source>
        <dbReference type="SAM" id="Phobius"/>
    </source>
</evidence>
<evidence type="ECO:0000313" key="3">
    <source>
        <dbReference type="EMBL" id="KAF2092797.1"/>
    </source>
</evidence>
<dbReference type="AlphaFoldDB" id="A0A9P4I425"/>
<reference evidence="3" key="1">
    <citation type="journal article" date="2020" name="Stud. Mycol.">
        <title>101 Dothideomycetes genomes: a test case for predicting lifestyles and emergence of pathogens.</title>
        <authorList>
            <person name="Haridas S."/>
            <person name="Albert R."/>
            <person name="Binder M."/>
            <person name="Bloem J."/>
            <person name="Labutti K."/>
            <person name="Salamov A."/>
            <person name="Andreopoulos B."/>
            <person name="Baker S."/>
            <person name="Barry K."/>
            <person name="Bills G."/>
            <person name="Bluhm B."/>
            <person name="Cannon C."/>
            <person name="Castanera R."/>
            <person name="Culley D."/>
            <person name="Daum C."/>
            <person name="Ezra D."/>
            <person name="Gonzalez J."/>
            <person name="Henrissat B."/>
            <person name="Kuo A."/>
            <person name="Liang C."/>
            <person name="Lipzen A."/>
            <person name="Lutzoni F."/>
            <person name="Magnuson J."/>
            <person name="Mondo S."/>
            <person name="Nolan M."/>
            <person name="Ohm R."/>
            <person name="Pangilinan J."/>
            <person name="Park H.-J."/>
            <person name="Ramirez L."/>
            <person name="Alfaro M."/>
            <person name="Sun H."/>
            <person name="Tritt A."/>
            <person name="Yoshinaga Y."/>
            <person name="Zwiers L.-H."/>
            <person name="Turgeon B."/>
            <person name="Goodwin S."/>
            <person name="Spatafora J."/>
            <person name="Crous P."/>
            <person name="Grigoriev I."/>
        </authorList>
    </citation>
    <scope>NUCLEOTIDE SEQUENCE</scope>
    <source>
        <strain evidence="3">CBS 133067</strain>
    </source>
</reference>
<accession>A0A9P4I425</accession>
<gene>
    <name evidence="3" type="ORF">NA57DRAFT_62110</name>
</gene>
<comment type="caution">
    <text evidence="3">The sequence shown here is derived from an EMBL/GenBank/DDBJ whole genome shotgun (WGS) entry which is preliminary data.</text>
</comment>
<feature type="transmembrane region" description="Helical" evidence="2">
    <location>
        <begin position="48"/>
        <end position="67"/>
    </location>
</feature>
<proteinExistence type="predicted"/>
<keyword evidence="2" id="KW-0472">Membrane</keyword>
<feature type="compositionally biased region" description="Basic and acidic residues" evidence="1">
    <location>
        <begin position="76"/>
        <end position="109"/>
    </location>
</feature>
<dbReference type="PANTHER" id="PTHR28251">
    <property type="entry name" value="V-TYPE ATPASE ASSEMBLY FACTOR PKR1"/>
    <property type="match status" value="1"/>
</dbReference>
<protein>
    <submittedName>
        <fullName evidence="3">Pkr1-domain-containing protein</fullName>
    </submittedName>
</protein>
<keyword evidence="2" id="KW-0812">Transmembrane</keyword>
<name>A0A9P4I425_9PEZI</name>
<dbReference type="Pfam" id="PF08636">
    <property type="entry name" value="Pkr1"/>
    <property type="match status" value="1"/>
</dbReference>
<keyword evidence="2" id="KW-1133">Transmembrane helix</keyword>
<evidence type="ECO:0000313" key="4">
    <source>
        <dbReference type="Proteomes" id="UP000799772"/>
    </source>
</evidence>